<evidence type="ECO:0000256" key="11">
    <source>
        <dbReference type="ARBA" id="ARBA00022842"/>
    </source>
</evidence>
<keyword evidence="17 24" id="KW-0503">Monooxygenase</keyword>
<evidence type="ECO:0000313" key="29">
    <source>
        <dbReference type="Xenbase" id="XB-GENE-29079703"/>
    </source>
</evidence>
<keyword evidence="10 24" id="KW-0274">FAD</keyword>
<dbReference type="PANTHER" id="PTHR23023">
    <property type="entry name" value="DIMETHYLANILINE MONOOXYGENASE"/>
    <property type="match status" value="1"/>
</dbReference>
<dbReference type="InterPro" id="IPR036188">
    <property type="entry name" value="FAD/NAD-bd_sf"/>
</dbReference>
<keyword evidence="7 24" id="KW-0285">Flavoprotein</keyword>
<comment type="similarity">
    <text evidence="5 24 25">Belongs to the FMO family.</text>
</comment>
<dbReference type="SUPFAM" id="SSF51905">
    <property type="entry name" value="FAD/NAD(P)-binding domain"/>
    <property type="match status" value="2"/>
</dbReference>
<keyword evidence="11" id="KW-0460">Magnesium</keyword>
<dbReference type="Pfam" id="PF00743">
    <property type="entry name" value="FMO-like"/>
    <property type="match status" value="1"/>
</dbReference>
<comment type="catalytic activity">
    <reaction evidence="21">
        <text>hypotaurine + NADPH + O2 + H(+) = taurine + NADP(+) + H2O</text>
        <dbReference type="Rhea" id="RHEA:69819"/>
        <dbReference type="ChEBI" id="CHEBI:15377"/>
        <dbReference type="ChEBI" id="CHEBI:15378"/>
        <dbReference type="ChEBI" id="CHEBI:15379"/>
        <dbReference type="ChEBI" id="CHEBI:57783"/>
        <dbReference type="ChEBI" id="CHEBI:57853"/>
        <dbReference type="ChEBI" id="CHEBI:58349"/>
        <dbReference type="ChEBI" id="CHEBI:507393"/>
        <dbReference type="EC" id="1.14.13.8"/>
    </reaction>
    <physiologicalReaction direction="left-to-right" evidence="21">
        <dbReference type="Rhea" id="RHEA:69820"/>
    </physiologicalReaction>
</comment>
<evidence type="ECO:0000256" key="18">
    <source>
        <dbReference type="ARBA" id="ARBA00023136"/>
    </source>
</evidence>
<dbReference type="GO" id="GO:0034899">
    <property type="term" value="F:trimethylamine monooxygenase activity"/>
    <property type="evidence" value="ECO:0007669"/>
    <property type="project" value="UniProtKB-EC"/>
</dbReference>
<keyword evidence="8 26" id="KW-0812">Transmembrane</keyword>
<evidence type="ECO:0000256" key="15">
    <source>
        <dbReference type="ARBA" id="ARBA00022989"/>
    </source>
</evidence>
<dbReference type="GO" id="GO:0050661">
    <property type="term" value="F:NADP binding"/>
    <property type="evidence" value="ECO:0007669"/>
    <property type="project" value="InterPro"/>
</dbReference>
<dbReference type="PRINTS" id="PR01122">
    <property type="entry name" value="FMOXYGENASE2"/>
</dbReference>
<evidence type="ECO:0000256" key="2">
    <source>
        <dbReference type="ARBA" id="ARBA00001974"/>
    </source>
</evidence>
<comment type="catalytic activity">
    <reaction evidence="23">
        <text>N,N-dimethylaniline + NADPH + O2 + H(+) = N,N-dimethylaniline N-oxide + NADP(+) + H2O</text>
        <dbReference type="Rhea" id="RHEA:24468"/>
        <dbReference type="ChEBI" id="CHEBI:15377"/>
        <dbReference type="ChEBI" id="CHEBI:15378"/>
        <dbReference type="ChEBI" id="CHEBI:15379"/>
        <dbReference type="ChEBI" id="CHEBI:16269"/>
        <dbReference type="ChEBI" id="CHEBI:17735"/>
        <dbReference type="ChEBI" id="CHEBI:57783"/>
        <dbReference type="ChEBI" id="CHEBI:58349"/>
        <dbReference type="EC" id="1.14.13.8"/>
    </reaction>
    <physiologicalReaction direction="left-to-right" evidence="23">
        <dbReference type="Rhea" id="RHEA:24469"/>
    </physiologicalReaction>
</comment>
<dbReference type="PRINTS" id="PR00370">
    <property type="entry name" value="FMOXYGENASE"/>
</dbReference>
<proteinExistence type="inferred from homology"/>
<evidence type="ECO:0000256" key="19">
    <source>
        <dbReference type="ARBA" id="ARBA00045957"/>
    </source>
</evidence>
<dbReference type="AGR" id="Xenbase:XB-GENE-29079703"/>
<dbReference type="Proteomes" id="UP000008143">
    <property type="component" value="Chromosome 4"/>
</dbReference>
<keyword evidence="14 24" id="KW-0521">NADP</keyword>
<dbReference type="InterPro" id="IPR050346">
    <property type="entry name" value="FMO-like"/>
</dbReference>
<dbReference type="FunFam" id="3.50.50.60:FF:000159">
    <property type="entry name" value="Dimethylaniline monooxygenase [N-oxide-forming]"/>
    <property type="match status" value="1"/>
</dbReference>
<evidence type="ECO:0000256" key="25">
    <source>
        <dbReference type="RuleBase" id="RU361177"/>
    </source>
</evidence>
<sequence>MHKRPYVRCPHLSQTMFICVLFSFAAIIMKVAVIGAGASGLTAIKCCLDEGLEPTCFERSDDIGGVWRFTEHVENGRASIYESLVSNTSKEMMCYSDFPMPDTFPNFLNHTKMMDYYRMYAETFNLLKYIQFKTLVCNIRKHPSFQSTGQWEVTIDKDGKQQTSTFNFVMICTGHYSDPYYPLDSFPSIQQFQGQYFHSRDFKRSDGYKGKKVLIIGTGSSACDIAVELSRTAAQVFLSTRKGTWVTSRTSDKGYPWDACLFTRFQEWFKNKLPSSIVLWWTEKKINMWFQHANYGLQPTKSSQFRELVYNDELLSRITCGSVLVKSAVTEITATSVEFDDETTEKDIDVVIFATGYIYNFPYFDEPIIKADNSINLYRNIFPASLKKPTLGFIGLIRPLGPFMSVAEVQARWVTRVFKGLCNFPPQEAIMKDIAKKKENFIKRFGKPQQSNSLTMEYIEYLDELTSDIGAKPNILSFLLSDPALGWMLYFGPCTPAQYRLTGPGKWRHARNHIMTTWDRIVKPTRTRVVKKVEKSIAITFLLSAVCALTLLLAALMYQC</sequence>
<keyword evidence="13" id="KW-0492">Microsome</keyword>
<evidence type="ECO:0000256" key="7">
    <source>
        <dbReference type="ARBA" id="ARBA00022630"/>
    </source>
</evidence>
<keyword evidence="16 24" id="KW-0560">Oxidoreductase</keyword>
<dbReference type="GO" id="GO:0005789">
    <property type="term" value="C:endoplasmic reticulum membrane"/>
    <property type="evidence" value="ECO:0007669"/>
    <property type="project" value="UniProtKB-SubCell"/>
</dbReference>
<dbReference type="GO" id="GO:0004499">
    <property type="term" value="F:N,N-dimethylaniline monooxygenase activity"/>
    <property type="evidence" value="ECO:0000318"/>
    <property type="project" value="GO_Central"/>
</dbReference>
<evidence type="ECO:0000256" key="23">
    <source>
        <dbReference type="ARBA" id="ARBA00049443"/>
    </source>
</evidence>
<comment type="subcellular location">
    <subcellularLocation>
        <location evidence="4">Endoplasmic reticulum membrane</location>
        <topology evidence="4">Single-pass membrane protein</topology>
    </subcellularLocation>
    <subcellularLocation>
        <location evidence="3">Microsome membrane</location>
        <topology evidence="3">Single-pass membrane protein</topology>
    </subcellularLocation>
</comment>
<evidence type="ECO:0000256" key="4">
    <source>
        <dbReference type="ARBA" id="ARBA00004389"/>
    </source>
</evidence>
<comment type="catalytic activity">
    <reaction evidence="20">
        <text>hypotaurine + NADH + O2 + H(+) = taurine + NAD(+) + H2O</text>
        <dbReference type="Rhea" id="RHEA:74111"/>
        <dbReference type="ChEBI" id="CHEBI:15377"/>
        <dbReference type="ChEBI" id="CHEBI:15378"/>
        <dbReference type="ChEBI" id="CHEBI:15379"/>
        <dbReference type="ChEBI" id="CHEBI:57540"/>
        <dbReference type="ChEBI" id="CHEBI:57853"/>
        <dbReference type="ChEBI" id="CHEBI:57945"/>
        <dbReference type="ChEBI" id="CHEBI:507393"/>
        <dbReference type="EC" id="1.14.13.8"/>
    </reaction>
    <physiologicalReaction direction="left-to-right" evidence="20">
        <dbReference type="Rhea" id="RHEA:74112"/>
    </physiologicalReaction>
</comment>
<evidence type="ECO:0000256" key="10">
    <source>
        <dbReference type="ARBA" id="ARBA00022827"/>
    </source>
</evidence>
<evidence type="ECO:0000256" key="21">
    <source>
        <dbReference type="ARBA" id="ARBA00048041"/>
    </source>
</evidence>
<keyword evidence="12" id="KW-0832">Ubl conjugation</keyword>
<accession>A0A8J0SMX0</accession>
<keyword evidence="27" id="KW-1185">Reference proteome</keyword>
<comment type="catalytic activity">
    <reaction evidence="22">
        <text>trimethylamine + NADPH + O2 = trimethylamine N-oxide + NADP(+) + H2O</text>
        <dbReference type="Rhea" id="RHEA:31979"/>
        <dbReference type="ChEBI" id="CHEBI:15377"/>
        <dbReference type="ChEBI" id="CHEBI:15379"/>
        <dbReference type="ChEBI" id="CHEBI:15724"/>
        <dbReference type="ChEBI" id="CHEBI:57783"/>
        <dbReference type="ChEBI" id="CHEBI:58349"/>
        <dbReference type="ChEBI" id="CHEBI:58389"/>
        <dbReference type="EC" id="1.14.13.148"/>
    </reaction>
    <physiologicalReaction direction="left-to-right" evidence="22">
        <dbReference type="Rhea" id="RHEA:31980"/>
    </physiologicalReaction>
</comment>
<comment type="function">
    <text evidence="19">Broad spectrum monooxygenase that catalyzes the oxygenation of a wide variety of nitrogen- and sulfur-containing compounds including xenobiotics. Catalyzes the S-oxygenation of hypotaurine to produce taurine, an organic osmolyte involved in cell volume regulation as well as a variety of cytoprotective and developmental processes. In vitro, catalyzes the N-oxygenation of trimethylamine (TMA) to produce trimethylamine N-oxide (TMAO) and could therefore participate to the detoxification of this compound that is generated by the action of gut microbiota from dietary precursors such as choline, choline containing compounds, betaine or L-carnitine.</text>
</comment>
<evidence type="ECO:0000256" key="24">
    <source>
        <dbReference type="PIRNR" id="PIRNR000332"/>
    </source>
</evidence>
<feature type="transmembrane region" description="Helical" evidence="26">
    <location>
        <begin position="537"/>
        <end position="558"/>
    </location>
</feature>
<keyword evidence="6" id="KW-1017">Isopeptide bond</keyword>
<dbReference type="GeneID" id="100489408"/>
<dbReference type="InterPro" id="IPR002254">
    <property type="entry name" value="Flavin_mOase_2"/>
</dbReference>
<evidence type="ECO:0000256" key="5">
    <source>
        <dbReference type="ARBA" id="ARBA00009183"/>
    </source>
</evidence>
<dbReference type="GO" id="GO:0006805">
    <property type="term" value="P:xenobiotic metabolic process"/>
    <property type="evidence" value="ECO:0000318"/>
    <property type="project" value="GO_Central"/>
</dbReference>
<dbReference type="PIRSF" id="PIRSF000332">
    <property type="entry name" value="FMO"/>
    <property type="match status" value="1"/>
</dbReference>
<evidence type="ECO:0000256" key="20">
    <source>
        <dbReference type="ARBA" id="ARBA00047338"/>
    </source>
</evidence>
<keyword evidence="18 24" id="KW-0472">Membrane</keyword>
<evidence type="ECO:0000256" key="6">
    <source>
        <dbReference type="ARBA" id="ARBA00022499"/>
    </source>
</evidence>
<evidence type="ECO:0000256" key="26">
    <source>
        <dbReference type="SAM" id="Phobius"/>
    </source>
</evidence>
<evidence type="ECO:0000256" key="16">
    <source>
        <dbReference type="ARBA" id="ARBA00023002"/>
    </source>
</evidence>
<evidence type="ECO:0000256" key="9">
    <source>
        <dbReference type="ARBA" id="ARBA00022824"/>
    </source>
</evidence>
<dbReference type="AlphaFoldDB" id="A0A8J0SMX0"/>
<reference evidence="28" key="1">
    <citation type="submission" date="2025-08" db="UniProtKB">
        <authorList>
            <consortium name="RefSeq"/>
        </authorList>
    </citation>
    <scope>IDENTIFICATION</scope>
    <source>
        <strain evidence="28">Nigerian</strain>
        <tissue evidence="28">Liver and blood</tissue>
    </source>
</reference>
<evidence type="ECO:0000256" key="22">
    <source>
        <dbReference type="ARBA" id="ARBA00048088"/>
    </source>
</evidence>
<dbReference type="OMA" id="CEENHEG"/>
<dbReference type="OrthoDB" id="66881at2759"/>
<keyword evidence="15 26" id="KW-1133">Transmembrane helix</keyword>
<keyword evidence="9 24" id="KW-0256">Endoplasmic reticulum</keyword>
<dbReference type="EC" id="1.-.-.-" evidence="25"/>
<evidence type="ECO:0000256" key="17">
    <source>
        <dbReference type="ARBA" id="ARBA00023033"/>
    </source>
</evidence>
<dbReference type="KEGG" id="xtr:100489408"/>
<dbReference type="Xenbase" id="XB-GENE-29079703">
    <property type="gene designation" value="LOC100489408"/>
</dbReference>
<dbReference type="RefSeq" id="XP_012817919.2">
    <property type="nucleotide sequence ID" value="XM_012962465.3"/>
</dbReference>
<evidence type="ECO:0000313" key="28">
    <source>
        <dbReference type="RefSeq" id="XP_012817919.2"/>
    </source>
</evidence>
<protein>
    <recommendedName>
        <fullName evidence="25">Flavin-containing monooxygenase</fullName>
        <ecNumber evidence="25">1.-.-.-</ecNumber>
    </recommendedName>
</protein>
<evidence type="ECO:0000256" key="3">
    <source>
        <dbReference type="ARBA" id="ARBA00004111"/>
    </source>
</evidence>
<dbReference type="InterPro" id="IPR000960">
    <property type="entry name" value="Flavin_mOase"/>
</dbReference>
<comment type="cofactor">
    <cofactor evidence="1">
        <name>Mg(2+)</name>
        <dbReference type="ChEBI" id="CHEBI:18420"/>
    </cofactor>
</comment>
<name>A0A8J0SMX0_XENTR</name>
<dbReference type="InterPro" id="IPR020946">
    <property type="entry name" value="Flavin_mOase-like"/>
</dbReference>
<evidence type="ECO:0000256" key="8">
    <source>
        <dbReference type="ARBA" id="ARBA00022692"/>
    </source>
</evidence>
<organism evidence="27 28">
    <name type="scientific">Xenopus tropicalis</name>
    <name type="common">Western clawed frog</name>
    <name type="synonym">Silurana tropicalis</name>
    <dbReference type="NCBI Taxonomy" id="8364"/>
    <lineage>
        <taxon>Eukaryota</taxon>
        <taxon>Metazoa</taxon>
        <taxon>Chordata</taxon>
        <taxon>Craniata</taxon>
        <taxon>Vertebrata</taxon>
        <taxon>Euteleostomi</taxon>
        <taxon>Amphibia</taxon>
        <taxon>Batrachia</taxon>
        <taxon>Anura</taxon>
        <taxon>Pipoidea</taxon>
        <taxon>Pipidae</taxon>
        <taxon>Xenopodinae</taxon>
        <taxon>Xenopus</taxon>
        <taxon>Silurana</taxon>
    </lineage>
</organism>
<dbReference type="Gene3D" id="3.50.50.60">
    <property type="entry name" value="FAD/NAD(P)-binding domain"/>
    <property type="match status" value="1"/>
</dbReference>
<evidence type="ECO:0000256" key="12">
    <source>
        <dbReference type="ARBA" id="ARBA00022843"/>
    </source>
</evidence>
<evidence type="ECO:0000256" key="14">
    <source>
        <dbReference type="ARBA" id="ARBA00022857"/>
    </source>
</evidence>
<evidence type="ECO:0000256" key="1">
    <source>
        <dbReference type="ARBA" id="ARBA00001946"/>
    </source>
</evidence>
<gene>
    <name evidence="28 29" type="primary">LOC100489408</name>
</gene>
<evidence type="ECO:0000256" key="13">
    <source>
        <dbReference type="ARBA" id="ARBA00022848"/>
    </source>
</evidence>
<evidence type="ECO:0000313" key="27">
    <source>
        <dbReference type="Proteomes" id="UP000008143"/>
    </source>
</evidence>
<dbReference type="GO" id="GO:0050660">
    <property type="term" value="F:flavin adenine dinucleotide binding"/>
    <property type="evidence" value="ECO:0007669"/>
    <property type="project" value="InterPro"/>
</dbReference>
<comment type="cofactor">
    <cofactor evidence="2 24 25">
        <name>FAD</name>
        <dbReference type="ChEBI" id="CHEBI:57692"/>
    </cofactor>
</comment>